<comment type="similarity">
    <text evidence="3">Belongs to the nicotinamide ribonucleoside (NR) uptake permease (TC 4.B.1) family.</text>
</comment>
<dbReference type="AlphaFoldDB" id="A0A286AEG0"/>
<comment type="subcellular location">
    <subcellularLocation>
        <location evidence="2">Cell membrane</location>
        <topology evidence="2">Multi-pass membrane protein</topology>
    </subcellularLocation>
</comment>
<evidence type="ECO:0000256" key="6">
    <source>
        <dbReference type="ARBA" id="ARBA00022475"/>
    </source>
</evidence>
<keyword evidence="8 10" id="KW-1133">Transmembrane helix</keyword>
<dbReference type="EMBL" id="OCMT01000004">
    <property type="protein sequence ID" value="SOD20284.1"/>
    <property type="molecule type" value="Genomic_DNA"/>
</dbReference>
<evidence type="ECO:0000256" key="5">
    <source>
        <dbReference type="ARBA" id="ARBA00022448"/>
    </source>
</evidence>
<evidence type="ECO:0000256" key="7">
    <source>
        <dbReference type="ARBA" id="ARBA00022692"/>
    </source>
</evidence>
<dbReference type="Pfam" id="PF04973">
    <property type="entry name" value="NMN_transporter"/>
    <property type="match status" value="1"/>
</dbReference>
<evidence type="ECO:0000256" key="3">
    <source>
        <dbReference type="ARBA" id="ARBA00006669"/>
    </source>
</evidence>
<feature type="transmembrane region" description="Helical" evidence="10">
    <location>
        <begin position="44"/>
        <end position="62"/>
    </location>
</feature>
<sequence length="213" mass="25130">MVLLEAAAIWQQLIQQLQQTSWLEWFGFISTIACIYLAAKENIWNWPISILSIVISAILYFESHLFGDFALQFYFLFTAFYGWWFWLKKKKENEKPIVRIKSQDWMMIVGIVALLTLVLGYLLDKYTPTNVPYEDGFCTAVSLVAQIMLTRKILENWILWIIVDICYVPLLIYKNLNVYAILYAVLVVIAVKGYLDWRKTYRGQKRGEHYKTN</sequence>
<gene>
    <name evidence="11" type="ORF">SAMN06297358_3998</name>
</gene>
<dbReference type="NCBIfam" id="TIGR01528">
    <property type="entry name" value="NMN_trans_PnuC"/>
    <property type="match status" value="1"/>
</dbReference>
<evidence type="ECO:0000256" key="8">
    <source>
        <dbReference type="ARBA" id="ARBA00022989"/>
    </source>
</evidence>
<keyword evidence="7 10" id="KW-0812">Transmembrane</keyword>
<proteinExistence type="inferred from homology"/>
<organism evidence="11 12">
    <name type="scientific">Pedobacter xixiisoli</name>
    <dbReference type="NCBI Taxonomy" id="1476464"/>
    <lineage>
        <taxon>Bacteria</taxon>
        <taxon>Pseudomonadati</taxon>
        <taxon>Bacteroidota</taxon>
        <taxon>Sphingobacteriia</taxon>
        <taxon>Sphingobacteriales</taxon>
        <taxon>Sphingobacteriaceae</taxon>
        <taxon>Pedobacter</taxon>
    </lineage>
</organism>
<name>A0A286AEG0_9SPHI</name>
<dbReference type="RefSeq" id="WP_097133751.1">
    <property type="nucleotide sequence ID" value="NZ_OCMT01000004.1"/>
</dbReference>
<keyword evidence="12" id="KW-1185">Reference proteome</keyword>
<dbReference type="PANTHER" id="PTHR36122">
    <property type="entry name" value="NICOTINAMIDE RIBOSIDE TRANSPORTER PNUC"/>
    <property type="match status" value="1"/>
</dbReference>
<dbReference type="InterPro" id="IPR006419">
    <property type="entry name" value="NMN_transpt_PnuC"/>
</dbReference>
<evidence type="ECO:0000256" key="2">
    <source>
        <dbReference type="ARBA" id="ARBA00004651"/>
    </source>
</evidence>
<dbReference type="OrthoDB" id="9791248at2"/>
<feature type="transmembrane region" description="Helical" evidence="10">
    <location>
        <begin position="178"/>
        <end position="195"/>
    </location>
</feature>
<evidence type="ECO:0000256" key="4">
    <source>
        <dbReference type="ARBA" id="ARBA00017522"/>
    </source>
</evidence>
<evidence type="ECO:0000313" key="12">
    <source>
        <dbReference type="Proteomes" id="UP000219281"/>
    </source>
</evidence>
<keyword evidence="5" id="KW-0813">Transport</keyword>
<accession>A0A286AEG0</accession>
<dbReference type="GO" id="GO:0034257">
    <property type="term" value="F:nicotinamide riboside transmembrane transporter activity"/>
    <property type="evidence" value="ECO:0007669"/>
    <property type="project" value="InterPro"/>
</dbReference>
<dbReference type="Proteomes" id="UP000219281">
    <property type="component" value="Unassembled WGS sequence"/>
</dbReference>
<dbReference type="GO" id="GO:0005886">
    <property type="term" value="C:plasma membrane"/>
    <property type="evidence" value="ECO:0007669"/>
    <property type="project" value="UniProtKB-SubCell"/>
</dbReference>
<feature type="transmembrane region" description="Helical" evidence="10">
    <location>
        <begin position="106"/>
        <end position="123"/>
    </location>
</feature>
<feature type="transmembrane region" description="Helical" evidence="10">
    <location>
        <begin position="153"/>
        <end position="172"/>
    </location>
</feature>
<keyword evidence="9 10" id="KW-0472">Membrane</keyword>
<evidence type="ECO:0000256" key="10">
    <source>
        <dbReference type="SAM" id="Phobius"/>
    </source>
</evidence>
<feature type="transmembrane region" description="Helical" evidence="10">
    <location>
        <begin position="21"/>
        <end position="38"/>
    </location>
</feature>
<evidence type="ECO:0000256" key="1">
    <source>
        <dbReference type="ARBA" id="ARBA00002672"/>
    </source>
</evidence>
<evidence type="ECO:0000313" key="11">
    <source>
        <dbReference type="EMBL" id="SOD20284.1"/>
    </source>
</evidence>
<protein>
    <recommendedName>
        <fullName evidence="4">Nicotinamide riboside transporter PnuC</fullName>
    </recommendedName>
</protein>
<comment type="function">
    <text evidence="1">Required for nicotinamide riboside transport across the inner membrane.</text>
</comment>
<feature type="transmembrane region" description="Helical" evidence="10">
    <location>
        <begin position="69"/>
        <end position="86"/>
    </location>
</feature>
<evidence type="ECO:0000256" key="9">
    <source>
        <dbReference type="ARBA" id="ARBA00023136"/>
    </source>
</evidence>
<dbReference type="PANTHER" id="PTHR36122:SF2">
    <property type="entry name" value="NICOTINAMIDE RIBOSIDE TRANSPORTER PNUC"/>
    <property type="match status" value="1"/>
</dbReference>
<reference evidence="12" key="1">
    <citation type="submission" date="2017-09" db="EMBL/GenBank/DDBJ databases">
        <authorList>
            <person name="Varghese N."/>
            <person name="Submissions S."/>
        </authorList>
    </citation>
    <scope>NUCLEOTIDE SEQUENCE [LARGE SCALE GENOMIC DNA]</scope>
    <source>
        <strain evidence="12">CGMCC 1.12803</strain>
    </source>
</reference>
<keyword evidence="6" id="KW-1003">Cell membrane</keyword>